<evidence type="ECO:0000313" key="1">
    <source>
        <dbReference type="EMBL" id="EFK37033.1"/>
    </source>
</evidence>
<proteinExistence type="predicted"/>
<reference evidence="1" key="1">
    <citation type="submission" date="2010-06" db="EMBL/GenBank/DDBJ databases">
        <authorList>
            <person name="Muzny D."/>
            <person name="Qin X."/>
            <person name="Buhay C."/>
            <person name="Dugan-Rocha S."/>
            <person name="Ding Y."/>
            <person name="Chen G."/>
            <person name="Hawes A."/>
            <person name="Holder M."/>
            <person name="Jhangiani S."/>
            <person name="Johnson A."/>
            <person name="Khan Z."/>
            <person name="Li Z."/>
            <person name="Liu W."/>
            <person name="Liu X."/>
            <person name="Perez L."/>
            <person name="Shen H."/>
            <person name="Wang Q."/>
            <person name="Watt J."/>
            <person name="Xi L."/>
            <person name="Xin Y."/>
            <person name="Zhou J."/>
            <person name="Deng J."/>
            <person name="Jiang H."/>
            <person name="Liu Y."/>
            <person name="Qu J."/>
            <person name="Song X.-Z."/>
            <person name="Zhang L."/>
            <person name="Villasana D."/>
            <person name="Johnson A."/>
            <person name="Liu J."/>
            <person name="Liyanage D."/>
            <person name="Lorensuhewa L."/>
            <person name="Robinson T."/>
            <person name="Song A."/>
            <person name="Song B.-B."/>
            <person name="Dinh H."/>
            <person name="Thornton R."/>
            <person name="Coyle M."/>
            <person name="Francisco L."/>
            <person name="Jackson L."/>
            <person name="Javaid M."/>
            <person name="Korchina V."/>
            <person name="Kovar C."/>
            <person name="Mata R."/>
            <person name="Mathew T."/>
            <person name="Ngo R."/>
            <person name="Nguyen L."/>
            <person name="Nguyen N."/>
            <person name="Okwuonu G."/>
            <person name="Ongeri F."/>
            <person name="Pham C."/>
            <person name="Simmons D."/>
            <person name="Wilczek-Boney K."/>
            <person name="Hale W."/>
            <person name="Jakkamsetti A."/>
            <person name="Pham P."/>
            <person name="Ruth R."/>
            <person name="San Lucas F."/>
            <person name="Warren J."/>
            <person name="Zhang J."/>
            <person name="Zhao Z."/>
            <person name="Zhou C."/>
            <person name="Zhu D."/>
            <person name="Lee S."/>
            <person name="Bess C."/>
            <person name="Blankenburg K."/>
            <person name="Forbes L."/>
            <person name="Fu Q."/>
            <person name="Gubbala S."/>
            <person name="Hirani K."/>
            <person name="Jayaseelan J.C."/>
            <person name="Lara F."/>
            <person name="Munidasa M."/>
            <person name="Palculict T."/>
            <person name="Patil S."/>
            <person name="Pu L.-L."/>
            <person name="Saada N."/>
            <person name="Tang L."/>
            <person name="Weissenberger G."/>
            <person name="Zhu Y."/>
            <person name="Hemphill L."/>
            <person name="Shang Y."/>
            <person name="Youmans B."/>
            <person name="Ayvaz T."/>
            <person name="Ross M."/>
            <person name="Santibanez J."/>
            <person name="Aqrawi P."/>
            <person name="Gross S."/>
            <person name="Joshi V."/>
            <person name="Fowler G."/>
            <person name="Nazareth L."/>
            <person name="Reid J."/>
            <person name="Worley K."/>
            <person name="Petrosino J."/>
            <person name="Highlander S."/>
            <person name="Gibbs R."/>
        </authorList>
    </citation>
    <scope>NUCLEOTIDE SEQUENCE [LARGE SCALE GENOMIC DNA]</scope>
    <source>
        <strain evidence="1">ATCC 35910</strain>
    </source>
</reference>
<gene>
    <name evidence="1" type="ORF">HMPREF0204_10879</name>
</gene>
<name>A0ABP2IT96_CHRGE</name>
<keyword evidence="2" id="KW-1185">Reference proteome</keyword>
<sequence length="70" mass="7760">MYFNLFKNLKTTLAVKKIKKTEKRLSLNKVQMSKIKGGISSGGGDQMLLNDGNDTVLDKTLDTLDVTVKN</sequence>
<comment type="caution">
    <text evidence="1">The sequence shown here is derived from an EMBL/GenBank/DDBJ whole genome shotgun (WGS) entry which is preliminary data.</text>
</comment>
<dbReference type="Proteomes" id="UP000002969">
    <property type="component" value="Unassembled WGS sequence"/>
</dbReference>
<protein>
    <recommendedName>
        <fullName evidence="3">Bacteriocin-type signal sequence</fullName>
    </recommendedName>
</protein>
<dbReference type="EMBL" id="ACKQ02000003">
    <property type="protein sequence ID" value="EFK37033.1"/>
    <property type="molecule type" value="Genomic_DNA"/>
</dbReference>
<organism evidence="1 2">
    <name type="scientific">Chryseobacterium gleum ATCC 35910</name>
    <dbReference type="NCBI Taxonomy" id="525257"/>
    <lineage>
        <taxon>Bacteria</taxon>
        <taxon>Pseudomonadati</taxon>
        <taxon>Bacteroidota</taxon>
        <taxon>Flavobacteriia</taxon>
        <taxon>Flavobacteriales</taxon>
        <taxon>Weeksellaceae</taxon>
        <taxon>Chryseobacterium group</taxon>
        <taxon>Chryseobacterium</taxon>
    </lineage>
</organism>
<evidence type="ECO:0000313" key="2">
    <source>
        <dbReference type="Proteomes" id="UP000002969"/>
    </source>
</evidence>
<accession>A0ABP2IT96</accession>
<evidence type="ECO:0008006" key="3">
    <source>
        <dbReference type="Google" id="ProtNLM"/>
    </source>
</evidence>